<feature type="region of interest" description="Disordered" evidence="1">
    <location>
        <begin position="1"/>
        <end position="25"/>
    </location>
</feature>
<comment type="caution">
    <text evidence="2">The sequence shown here is derived from an EMBL/GenBank/DDBJ whole genome shotgun (WGS) entry which is preliminary data.</text>
</comment>
<feature type="compositionally biased region" description="Basic and acidic residues" evidence="1">
    <location>
        <begin position="1"/>
        <end position="12"/>
    </location>
</feature>
<reference evidence="2" key="1">
    <citation type="submission" date="2022-07" db="EMBL/GenBank/DDBJ databases">
        <title>The genome of Lyophyllum shimeji provides insight into the initial evolution of ectomycorrhizal fungal genome.</title>
        <authorList>
            <person name="Kobayashi Y."/>
            <person name="Shibata T."/>
            <person name="Hirakawa H."/>
            <person name="Shigenobu S."/>
            <person name="Nishiyama T."/>
            <person name="Yamada A."/>
            <person name="Hasebe M."/>
            <person name="Kawaguchi M."/>
        </authorList>
    </citation>
    <scope>NUCLEOTIDE SEQUENCE</scope>
    <source>
        <strain evidence="2">AT787</strain>
    </source>
</reference>
<organism evidence="2 3">
    <name type="scientific">Lyophyllum shimeji</name>
    <name type="common">Hon-shimeji</name>
    <name type="synonym">Tricholoma shimeji</name>
    <dbReference type="NCBI Taxonomy" id="47721"/>
    <lineage>
        <taxon>Eukaryota</taxon>
        <taxon>Fungi</taxon>
        <taxon>Dikarya</taxon>
        <taxon>Basidiomycota</taxon>
        <taxon>Agaricomycotina</taxon>
        <taxon>Agaricomycetes</taxon>
        <taxon>Agaricomycetidae</taxon>
        <taxon>Agaricales</taxon>
        <taxon>Tricholomatineae</taxon>
        <taxon>Lyophyllaceae</taxon>
        <taxon>Lyophyllum</taxon>
    </lineage>
</organism>
<keyword evidence="3" id="KW-1185">Reference proteome</keyword>
<accession>A0A9P3PD10</accession>
<evidence type="ECO:0000256" key="1">
    <source>
        <dbReference type="SAM" id="MobiDB-lite"/>
    </source>
</evidence>
<name>A0A9P3PD10_LYOSH</name>
<sequence>MLASDTQHRFDASGHSQNGASQFAKKSVYVRVPKNRGRFKCTRRDARTFHSLAGDTLDSVSIEGVLSCNDVSSVKLSEP</sequence>
<dbReference type="Proteomes" id="UP001063166">
    <property type="component" value="Unassembled WGS sequence"/>
</dbReference>
<evidence type="ECO:0000313" key="2">
    <source>
        <dbReference type="EMBL" id="GLB33198.1"/>
    </source>
</evidence>
<proteinExistence type="predicted"/>
<gene>
    <name evidence="2" type="ORF">LshimejAT787_0100830</name>
</gene>
<dbReference type="EMBL" id="BRPK01000001">
    <property type="protein sequence ID" value="GLB33198.1"/>
    <property type="molecule type" value="Genomic_DNA"/>
</dbReference>
<dbReference type="AlphaFoldDB" id="A0A9P3PD10"/>
<evidence type="ECO:0000313" key="3">
    <source>
        <dbReference type="Proteomes" id="UP001063166"/>
    </source>
</evidence>
<protein>
    <submittedName>
        <fullName evidence="2">Uncharacterized protein</fullName>
    </submittedName>
</protein>